<sequence>MNEWMNERLVNHSNRKFKAACYDSERNRERDARLYCIVCYQEHTMCDHLTFFCRELWEKVNHPDSRVRRKEERTRNWRECDYVSVNIFEP</sequence>
<organism evidence="1 2">
    <name type="scientific">Cardiocondyla obscurior</name>
    <dbReference type="NCBI Taxonomy" id="286306"/>
    <lineage>
        <taxon>Eukaryota</taxon>
        <taxon>Metazoa</taxon>
        <taxon>Ecdysozoa</taxon>
        <taxon>Arthropoda</taxon>
        <taxon>Hexapoda</taxon>
        <taxon>Insecta</taxon>
        <taxon>Pterygota</taxon>
        <taxon>Neoptera</taxon>
        <taxon>Endopterygota</taxon>
        <taxon>Hymenoptera</taxon>
        <taxon>Apocrita</taxon>
        <taxon>Aculeata</taxon>
        <taxon>Formicoidea</taxon>
        <taxon>Formicidae</taxon>
        <taxon>Myrmicinae</taxon>
        <taxon>Cardiocondyla</taxon>
    </lineage>
</organism>
<comment type="caution">
    <text evidence="1">The sequence shown here is derived from an EMBL/GenBank/DDBJ whole genome shotgun (WGS) entry which is preliminary data.</text>
</comment>
<evidence type="ECO:0000313" key="1">
    <source>
        <dbReference type="EMBL" id="KAL0102225.1"/>
    </source>
</evidence>
<dbReference type="Proteomes" id="UP001430953">
    <property type="component" value="Unassembled WGS sequence"/>
</dbReference>
<evidence type="ECO:0008006" key="3">
    <source>
        <dbReference type="Google" id="ProtNLM"/>
    </source>
</evidence>
<proteinExistence type="predicted"/>
<name>A0AAW2EJ99_9HYME</name>
<dbReference type="AlphaFoldDB" id="A0AAW2EJ99"/>
<protein>
    <recommendedName>
        <fullName evidence="3">Reverse transcriptase zinc-binding domain-containing protein</fullName>
    </recommendedName>
</protein>
<reference evidence="1 2" key="1">
    <citation type="submission" date="2023-03" db="EMBL/GenBank/DDBJ databases">
        <title>High recombination rates correlate with genetic variation in Cardiocondyla obscurior ants.</title>
        <authorList>
            <person name="Errbii M."/>
        </authorList>
    </citation>
    <scope>NUCLEOTIDE SEQUENCE [LARGE SCALE GENOMIC DNA]</scope>
    <source>
        <strain evidence="1">Alpha-2009</strain>
        <tissue evidence="1">Whole body</tissue>
    </source>
</reference>
<dbReference type="EMBL" id="JADYXP020000023">
    <property type="protein sequence ID" value="KAL0102225.1"/>
    <property type="molecule type" value="Genomic_DNA"/>
</dbReference>
<gene>
    <name evidence="1" type="ORF">PUN28_018635</name>
</gene>
<keyword evidence="2" id="KW-1185">Reference proteome</keyword>
<evidence type="ECO:0000313" key="2">
    <source>
        <dbReference type="Proteomes" id="UP001430953"/>
    </source>
</evidence>
<accession>A0AAW2EJ99</accession>